<dbReference type="RefSeq" id="XP_014155693.1">
    <property type="nucleotide sequence ID" value="XM_014300218.1"/>
</dbReference>
<evidence type="ECO:0000256" key="1">
    <source>
        <dbReference type="SAM" id="MobiDB-lite"/>
    </source>
</evidence>
<accession>A0A0L0FYZ9</accession>
<feature type="compositionally biased region" description="Basic and acidic residues" evidence="1">
    <location>
        <begin position="66"/>
        <end position="81"/>
    </location>
</feature>
<name>A0A0L0FYZ9_9EUKA</name>
<reference evidence="2 3" key="1">
    <citation type="submission" date="2011-02" db="EMBL/GenBank/DDBJ databases">
        <title>The Genome Sequence of Sphaeroforma arctica JP610.</title>
        <authorList>
            <consortium name="The Broad Institute Genome Sequencing Platform"/>
            <person name="Russ C."/>
            <person name="Cuomo C."/>
            <person name="Young S.K."/>
            <person name="Zeng Q."/>
            <person name="Gargeya S."/>
            <person name="Alvarado L."/>
            <person name="Berlin A."/>
            <person name="Chapman S.B."/>
            <person name="Chen Z."/>
            <person name="Freedman E."/>
            <person name="Gellesch M."/>
            <person name="Goldberg J."/>
            <person name="Griggs A."/>
            <person name="Gujja S."/>
            <person name="Heilman E."/>
            <person name="Heiman D."/>
            <person name="Howarth C."/>
            <person name="Mehta T."/>
            <person name="Neiman D."/>
            <person name="Pearson M."/>
            <person name="Roberts A."/>
            <person name="Saif S."/>
            <person name="Shea T."/>
            <person name="Shenoy N."/>
            <person name="Sisk P."/>
            <person name="Stolte C."/>
            <person name="Sykes S."/>
            <person name="White J."/>
            <person name="Yandava C."/>
            <person name="Burger G."/>
            <person name="Gray M.W."/>
            <person name="Holland P.W.H."/>
            <person name="King N."/>
            <person name="Lang F.B.F."/>
            <person name="Roger A.J."/>
            <person name="Ruiz-Trillo I."/>
            <person name="Haas B."/>
            <person name="Nusbaum C."/>
            <person name="Birren B."/>
        </authorList>
    </citation>
    <scope>NUCLEOTIDE SEQUENCE [LARGE SCALE GENOMIC DNA]</scope>
    <source>
        <strain evidence="2 3">JP610</strain>
    </source>
</reference>
<feature type="region of interest" description="Disordered" evidence="1">
    <location>
        <begin position="28"/>
        <end position="115"/>
    </location>
</feature>
<evidence type="ECO:0000313" key="2">
    <source>
        <dbReference type="EMBL" id="KNC81791.1"/>
    </source>
</evidence>
<keyword evidence="3" id="KW-1185">Reference proteome</keyword>
<sequence length="185" mass="19873">MPHQTMDALDKVAGGEFVAIGADRAETAVSAVRGPTIASTSKLAFTKPISETRDTSQDAPTNSSDETQKEKSTIIRDKNESQKVPIPEPEEEASSSGKPESTSEITEPTRINDKTSKCDTMAIDVKISLADDRNITTQAVIVKMSQKYDLIVGMSDLLTLGITVTGLPDNIDPLKDQSDDSCETI</sequence>
<dbReference type="GeneID" id="25906417"/>
<protein>
    <submittedName>
        <fullName evidence="2">Uncharacterized protein</fullName>
    </submittedName>
</protein>
<dbReference type="AlphaFoldDB" id="A0A0L0FYZ9"/>
<dbReference type="EMBL" id="KQ241997">
    <property type="protein sequence ID" value="KNC81791.1"/>
    <property type="molecule type" value="Genomic_DNA"/>
</dbReference>
<dbReference type="Proteomes" id="UP000054560">
    <property type="component" value="Unassembled WGS sequence"/>
</dbReference>
<organism evidence="2 3">
    <name type="scientific">Sphaeroforma arctica JP610</name>
    <dbReference type="NCBI Taxonomy" id="667725"/>
    <lineage>
        <taxon>Eukaryota</taxon>
        <taxon>Ichthyosporea</taxon>
        <taxon>Ichthyophonida</taxon>
        <taxon>Sphaeroforma</taxon>
    </lineage>
</organism>
<proteinExistence type="predicted"/>
<evidence type="ECO:0000313" key="3">
    <source>
        <dbReference type="Proteomes" id="UP000054560"/>
    </source>
</evidence>
<gene>
    <name evidence="2" type="ORF">SARC_05913</name>
</gene>